<dbReference type="PANTHER" id="PTHR36735">
    <property type="entry name" value="TRANSMEMBRANE PROTEIN"/>
    <property type="match status" value="1"/>
</dbReference>
<evidence type="ECO:0000256" key="2">
    <source>
        <dbReference type="SAM" id="Phobius"/>
    </source>
</evidence>
<accession>A0ABD3GK26</accession>
<comment type="caution">
    <text evidence="3">The sequence shown here is derived from an EMBL/GenBank/DDBJ whole genome shotgun (WGS) entry which is preliminary data.</text>
</comment>
<organism evidence="3 4">
    <name type="scientific">Riccia sorocarpa</name>
    <dbReference type="NCBI Taxonomy" id="122646"/>
    <lineage>
        <taxon>Eukaryota</taxon>
        <taxon>Viridiplantae</taxon>
        <taxon>Streptophyta</taxon>
        <taxon>Embryophyta</taxon>
        <taxon>Marchantiophyta</taxon>
        <taxon>Marchantiopsida</taxon>
        <taxon>Marchantiidae</taxon>
        <taxon>Marchantiales</taxon>
        <taxon>Ricciaceae</taxon>
        <taxon>Riccia</taxon>
    </lineage>
</organism>
<name>A0ABD3GK26_9MARC</name>
<keyword evidence="2" id="KW-0472">Membrane</keyword>
<reference evidence="3 4" key="1">
    <citation type="submission" date="2024-09" db="EMBL/GenBank/DDBJ databases">
        <title>Chromosome-scale assembly of Riccia sorocarpa.</title>
        <authorList>
            <person name="Paukszto L."/>
        </authorList>
    </citation>
    <scope>NUCLEOTIDE SEQUENCE [LARGE SCALE GENOMIC DNA]</scope>
    <source>
        <strain evidence="3">LP-2024</strain>
        <tissue evidence="3">Aerial parts of the thallus</tissue>
    </source>
</reference>
<keyword evidence="2" id="KW-0812">Transmembrane</keyword>
<dbReference type="Proteomes" id="UP001633002">
    <property type="component" value="Unassembled WGS sequence"/>
</dbReference>
<feature type="compositionally biased region" description="Basic and acidic residues" evidence="1">
    <location>
        <begin position="181"/>
        <end position="196"/>
    </location>
</feature>
<keyword evidence="2" id="KW-1133">Transmembrane helix</keyword>
<dbReference type="EMBL" id="JBJQOH010000007">
    <property type="protein sequence ID" value="KAL3678961.1"/>
    <property type="molecule type" value="Genomic_DNA"/>
</dbReference>
<evidence type="ECO:0000313" key="4">
    <source>
        <dbReference type="Proteomes" id="UP001633002"/>
    </source>
</evidence>
<feature type="transmembrane region" description="Helical" evidence="2">
    <location>
        <begin position="115"/>
        <end position="140"/>
    </location>
</feature>
<keyword evidence="4" id="KW-1185">Reference proteome</keyword>
<gene>
    <name evidence="3" type="ORF">R1sor_021917</name>
</gene>
<evidence type="ECO:0000256" key="1">
    <source>
        <dbReference type="SAM" id="MobiDB-lite"/>
    </source>
</evidence>
<feature type="transmembrane region" description="Helical" evidence="2">
    <location>
        <begin position="72"/>
        <end position="95"/>
    </location>
</feature>
<feature type="region of interest" description="Disordered" evidence="1">
    <location>
        <begin position="167"/>
        <end position="196"/>
    </location>
</feature>
<protein>
    <submittedName>
        <fullName evidence="3">Uncharacterized protein</fullName>
    </submittedName>
</protein>
<proteinExistence type="predicted"/>
<evidence type="ECO:0000313" key="3">
    <source>
        <dbReference type="EMBL" id="KAL3678961.1"/>
    </source>
</evidence>
<dbReference type="PANTHER" id="PTHR36735:SF1">
    <property type="entry name" value="TRANSMEMBRANE PROTEIN"/>
    <property type="match status" value="1"/>
</dbReference>
<sequence>MQVTTALLSKSTCYPYNSLNRACSSTQRSSLYHFPGQQNYSFRPCVRVALNGSPAVEGVVKVENDGRKLGSFWGAVTSLASVGGGASVALTAFQARAEEVVVDTSAQAADGAADALLGVLFTAAFIGLSILTIGVLYLSVTEWLEKRERDALAKVAGSEQDKLGAPVKDKLGRFAPKGFGKKVEKSEKDKKVEQKR</sequence>
<dbReference type="AlphaFoldDB" id="A0ABD3GK26"/>